<dbReference type="OrthoDB" id="2971809at2"/>
<name>A0A1H0HGB5_HALAD</name>
<sequence>MPQLTKLLLEHKELTLSARYSVRIDRTIVIEPLRQLTEDTFKNVLNQKKSVHKIAIENADSAAIEKYEGPFRFCRMNGILIFKPMA</sequence>
<gene>
    <name evidence="1" type="ORF">SAMN05421677_103166</name>
</gene>
<evidence type="ECO:0000313" key="1">
    <source>
        <dbReference type="EMBL" id="SDO18269.1"/>
    </source>
</evidence>
<organism evidence="1 2">
    <name type="scientific">Halobacillus aidingensis</name>
    <dbReference type="NCBI Taxonomy" id="240303"/>
    <lineage>
        <taxon>Bacteria</taxon>
        <taxon>Bacillati</taxon>
        <taxon>Bacillota</taxon>
        <taxon>Bacilli</taxon>
        <taxon>Bacillales</taxon>
        <taxon>Bacillaceae</taxon>
        <taxon>Halobacillus</taxon>
    </lineage>
</organism>
<protein>
    <submittedName>
        <fullName evidence="1">Uncharacterized protein</fullName>
    </submittedName>
</protein>
<reference evidence="2" key="1">
    <citation type="submission" date="2016-10" db="EMBL/GenBank/DDBJ databases">
        <authorList>
            <person name="Varghese N."/>
            <person name="Submissions S."/>
        </authorList>
    </citation>
    <scope>NUCLEOTIDE SEQUENCE [LARGE SCALE GENOMIC DNA]</scope>
    <source>
        <strain evidence="2">CGMCC 1.3703</strain>
    </source>
</reference>
<proteinExistence type="predicted"/>
<dbReference type="RefSeq" id="WP_089651291.1">
    <property type="nucleotide sequence ID" value="NZ_FNIZ01000003.1"/>
</dbReference>
<keyword evidence="2" id="KW-1185">Reference proteome</keyword>
<dbReference type="AlphaFoldDB" id="A0A1H0HGB5"/>
<dbReference type="Proteomes" id="UP000198860">
    <property type="component" value="Unassembled WGS sequence"/>
</dbReference>
<dbReference type="EMBL" id="FNIZ01000003">
    <property type="protein sequence ID" value="SDO18269.1"/>
    <property type="molecule type" value="Genomic_DNA"/>
</dbReference>
<accession>A0A1H0HGB5</accession>
<evidence type="ECO:0000313" key="2">
    <source>
        <dbReference type="Proteomes" id="UP000198860"/>
    </source>
</evidence>